<dbReference type="GO" id="GO:0003677">
    <property type="term" value="F:DNA binding"/>
    <property type="evidence" value="ECO:0007669"/>
    <property type="project" value="UniProtKB-KW"/>
</dbReference>
<dbReference type="NCBIfam" id="NF033527">
    <property type="entry name" value="transpos_Tn3"/>
    <property type="match status" value="1"/>
</dbReference>
<keyword evidence="9" id="KW-1185">Reference proteome</keyword>
<dbReference type="PATRIC" id="fig|656366.3.peg.1532"/>
<dbReference type="EMBL" id="CP012677">
    <property type="protein sequence ID" value="ALE92163.1"/>
    <property type="molecule type" value="Genomic_DNA"/>
</dbReference>
<dbReference type="GO" id="GO:0004803">
    <property type="term" value="F:transposase activity"/>
    <property type="evidence" value="ECO:0007669"/>
    <property type="project" value="InterPro"/>
</dbReference>
<gene>
    <name evidence="8" type="ORF">AOC05_07150</name>
</gene>
<accession>A0A0M4RP38</accession>
<evidence type="ECO:0000256" key="2">
    <source>
        <dbReference type="ARBA" id="ARBA00022578"/>
    </source>
</evidence>
<evidence type="ECO:0000256" key="1">
    <source>
        <dbReference type="ARBA" id="ARBA00009402"/>
    </source>
</evidence>
<evidence type="ECO:0000256" key="5">
    <source>
        <dbReference type="SAM" id="MobiDB-lite"/>
    </source>
</evidence>
<feature type="region of interest" description="Disordered" evidence="5">
    <location>
        <begin position="678"/>
        <end position="697"/>
    </location>
</feature>
<name>A0A0M4RP38_9MICC</name>
<dbReference type="KEGG" id="aaq:AOC05_07150"/>
<dbReference type="Proteomes" id="UP000062833">
    <property type="component" value="Chromosome"/>
</dbReference>
<dbReference type="InterPro" id="IPR025296">
    <property type="entry name" value="DUF4158"/>
</dbReference>
<dbReference type="InterPro" id="IPR047653">
    <property type="entry name" value="Tn3-like_transpos"/>
</dbReference>
<feature type="domain" description="Tn3 transposase DDE" evidence="6">
    <location>
        <begin position="580"/>
        <end position="966"/>
    </location>
</feature>
<evidence type="ECO:0000313" key="8">
    <source>
        <dbReference type="EMBL" id="ALE92163.1"/>
    </source>
</evidence>
<evidence type="ECO:0000256" key="4">
    <source>
        <dbReference type="ARBA" id="ARBA00023172"/>
    </source>
</evidence>
<sequence length="988" mass="110008">MALRSLLTTAERGQVLEIPAGTEELAAHYTLGEADMSLVRQRRADANRLGFAIQLCLLRHPGIALADDTEVPPEMIDWVAARLAITAEAWDEYGTRGETRQEHGREIRAYLGMSAFGIADFRQLVEHMGEVAAQTDKGLVLVEGARDFLRSRKVAAPGVEIIERACAQALTRANRQIYAVLGAQLSLDHRGRLDGLLLRRTDSSLTEIGWLRQAPLRPNARAMNEHIDRLTAWPALCLPWDAGKLVHRNRLLKLAREGASMTAADLAKFEPGRRYATLFAMSVESMATITDEIIDLHDRIIGRIIRTARNKQNQNTLASRATVAAMMRLHSKLGDTLIATKENGEDPFVAIDTAIGWESLAESIAQAKELTRPALEDHLALVSAHFTTLRRYTPSFLAVLDLQAAPAAQDLLAAIKVIRTVNTTGARKIPDDAPTSFIRARWKPLVFTENGTDRGFYEFCALAELKNALRSGDMWVTGSRQFRDFKDYLLAGSDYTAMKDAGELPLVTANGSEEYLQNRLALLSERLQQVNTLAARNELPGVLITKNGVKITPLETIVPQHAQPLIDQASAMFPRIRITDLLMEVDGWTGFTRHFTNLKSGQLSKDKQLLLTAILADGINLGLTKMSESCTGITYAQLDRQQASHIRDETYSAALAELVNTQHAHSFVAHWGDGTTSSSDGQRFRAGSHAESTGHVNPKYGAEPGRMIYTHVSDKYSPFHSKLINVGDRDATYVLDGLLYHEADLAIQEHYTDTAGFTDHLFALMHLLGYRFAPRIRNIDDTRLYTPTNDPELAILAPLIGGTINTKTITAHWDEILRLATSIKTGTVTASLMMRKLGAYPRQNGLATALRELGKLERTLFLLDWLQDPNLRRKVTAGLNKGEARNTLARAVFFNRLGEIRDRSFEQQRYRASGLNLLTAAIVLWNTVYLDRTITTLNQEGNTTDPDLLRFLSPPGWEHINLTGDYTWPRTNQIKPGKYRPLRRSTKP</sequence>
<comment type="similarity">
    <text evidence="1">Belongs to the transposase 7 family.</text>
</comment>
<keyword evidence="3" id="KW-0238">DNA-binding</keyword>
<dbReference type="Pfam" id="PF13700">
    <property type="entry name" value="DUF4158"/>
    <property type="match status" value="1"/>
</dbReference>
<keyword evidence="2" id="KW-0815">Transposition</keyword>
<evidence type="ECO:0000256" key="3">
    <source>
        <dbReference type="ARBA" id="ARBA00023125"/>
    </source>
</evidence>
<dbReference type="GO" id="GO:0006313">
    <property type="term" value="P:DNA transposition"/>
    <property type="evidence" value="ECO:0007669"/>
    <property type="project" value="InterPro"/>
</dbReference>
<feature type="domain" description="DUF4158" evidence="7">
    <location>
        <begin position="6"/>
        <end position="169"/>
    </location>
</feature>
<dbReference type="OrthoDB" id="3538665at2"/>
<protein>
    <submittedName>
        <fullName evidence="8">Transposase</fullName>
    </submittedName>
</protein>
<dbReference type="InterPro" id="IPR002513">
    <property type="entry name" value="Tn3_Tnp_DDE_dom"/>
</dbReference>
<dbReference type="RefSeq" id="WP_062006644.1">
    <property type="nucleotide sequence ID" value="NZ_CP012677.1"/>
</dbReference>
<proteinExistence type="inferred from homology"/>
<organism evidence="8 9">
    <name type="scientific">Arthrobacter alpinus</name>
    <dbReference type="NCBI Taxonomy" id="656366"/>
    <lineage>
        <taxon>Bacteria</taxon>
        <taxon>Bacillati</taxon>
        <taxon>Actinomycetota</taxon>
        <taxon>Actinomycetes</taxon>
        <taxon>Micrococcales</taxon>
        <taxon>Micrococcaceae</taxon>
        <taxon>Arthrobacter</taxon>
    </lineage>
</organism>
<dbReference type="AlphaFoldDB" id="A0A0M4RP38"/>
<evidence type="ECO:0000259" key="7">
    <source>
        <dbReference type="Pfam" id="PF13700"/>
    </source>
</evidence>
<evidence type="ECO:0000313" key="9">
    <source>
        <dbReference type="Proteomes" id="UP000062833"/>
    </source>
</evidence>
<keyword evidence="4" id="KW-0233">DNA recombination</keyword>
<evidence type="ECO:0000259" key="6">
    <source>
        <dbReference type="Pfam" id="PF01526"/>
    </source>
</evidence>
<dbReference type="Pfam" id="PF01526">
    <property type="entry name" value="DDE_Tnp_Tn3"/>
    <property type="match status" value="1"/>
</dbReference>
<reference evidence="9" key="1">
    <citation type="submission" date="2015-09" db="EMBL/GenBank/DDBJ databases">
        <title>Complete genome of Arthrobacter alpinus strain R3.8.</title>
        <authorList>
            <person name="See-Too W.S."/>
            <person name="Chan K.G."/>
        </authorList>
    </citation>
    <scope>NUCLEOTIDE SEQUENCE [LARGE SCALE GENOMIC DNA]</scope>
    <source>
        <strain evidence="9">R3.8</strain>
    </source>
</reference>